<organism evidence="1 2">
    <name type="scientific">Streptomyces macrosporus</name>
    <dbReference type="NCBI Taxonomy" id="44032"/>
    <lineage>
        <taxon>Bacteria</taxon>
        <taxon>Bacillati</taxon>
        <taxon>Actinomycetota</taxon>
        <taxon>Actinomycetes</taxon>
        <taxon>Kitasatosporales</taxon>
        <taxon>Streptomycetaceae</taxon>
        <taxon>Streptomyces</taxon>
    </lineage>
</organism>
<accession>A0ABN3KGP1</accession>
<evidence type="ECO:0000313" key="2">
    <source>
        <dbReference type="Proteomes" id="UP001501638"/>
    </source>
</evidence>
<comment type="caution">
    <text evidence="1">The sequence shown here is derived from an EMBL/GenBank/DDBJ whole genome shotgun (WGS) entry which is preliminary data.</text>
</comment>
<protein>
    <submittedName>
        <fullName evidence="1">Uncharacterized protein</fullName>
    </submittedName>
</protein>
<dbReference type="Proteomes" id="UP001501638">
    <property type="component" value="Unassembled WGS sequence"/>
</dbReference>
<proteinExistence type="predicted"/>
<evidence type="ECO:0000313" key="1">
    <source>
        <dbReference type="EMBL" id="GAA2459479.1"/>
    </source>
</evidence>
<reference evidence="1 2" key="1">
    <citation type="journal article" date="2019" name="Int. J. Syst. Evol. Microbiol.">
        <title>The Global Catalogue of Microorganisms (GCM) 10K type strain sequencing project: providing services to taxonomists for standard genome sequencing and annotation.</title>
        <authorList>
            <consortium name="The Broad Institute Genomics Platform"/>
            <consortium name="The Broad Institute Genome Sequencing Center for Infectious Disease"/>
            <person name="Wu L."/>
            <person name="Ma J."/>
        </authorList>
    </citation>
    <scope>NUCLEOTIDE SEQUENCE [LARGE SCALE GENOMIC DNA]</scope>
    <source>
        <strain evidence="1 2">JCM 6305</strain>
    </source>
</reference>
<sequence>MNAYLDHRPEPGRTVFDVRLGLTLLDTVGSTEHPVARRLADALHRRVADARDGHAARELPAHPLLTTLATHRQAQDCADLVQACALGTGTIPSELHDALSAALHTSDAERPLGSANPSYCR</sequence>
<dbReference type="EMBL" id="BAAASZ010000035">
    <property type="protein sequence ID" value="GAA2459479.1"/>
    <property type="molecule type" value="Genomic_DNA"/>
</dbReference>
<keyword evidence="2" id="KW-1185">Reference proteome</keyword>
<gene>
    <name evidence="1" type="ORF">GCM10010405_49620</name>
</gene>
<dbReference type="RefSeq" id="WP_344327766.1">
    <property type="nucleotide sequence ID" value="NZ_BAAASZ010000035.1"/>
</dbReference>
<name>A0ABN3KGP1_9ACTN</name>